<sequence>MSDFATFAAAAQASDFGVWSSGSSLAYPLANVVHLLGLVMLVGGIGIVDLRVAGAFRTLPLAPLSRALTPIAIFGLLLMVPSGAVMFAADATALAGSDVFLRKLVLIGFALANALLFRWLWQRRIDRGARDLPFAARGMALLSLLLWLTVGTLGRMIAYT</sequence>
<feature type="transmembrane region" description="Helical" evidence="1">
    <location>
        <begin position="100"/>
        <end position="120"/>
    </location>
</feature>
<name>A0A1X7G075_9SPHN</name>
<evidence type="ECO:0008006" key="4">
    <source>
        <dbReference type="Google" id="ProtNLM"/>
    </source>
</evidence>
<organism evidence="2 3">
    <name type="scientific">Allosphingosinicella indica</name>
    <dbReference type="NCBI Taxonomy" id="941907"/>
    <lineage>
        <taxon>Bacteria</taxon>
        <taxon>Pseudomonadati</taxon>
        <taxon>Pseudomonadota</taxon>
        <taxon>Alphaproteobacteria</taxon>
        <taxon>Sphingomonadales</taxon>
        <taxon>Sphingomonadaceae</taxon>
        <taxon>Allosphingosinicella</taxon>
    </lineage>
</organism>
<keyword evidence="3" id="KW-1185">Reference proteome</keyword>
<keyword evidence="1" id="KW-0812">Transmembrane</keyword>
<feature type="transmembrane region" description="Helical" evidence="1">
    <location>
        <begin position="36"/>
        <end position="56"/>
    </location>
</feature>
<dbReference type="EMBL" id="LT840185">
    <property type="protein sequence ID" value="SMF61768.1"/>
    <property type="molecule type" value="Genomic_DNA"/>
</dbReference>
<gene>
    <name evidence="2" type="ORF">SAMN06295910_0761</name>
</gene>
<feature type="transmembrane region" description="Helical" evidence="1">
    <location>
        <begin position="140"/>
        <end position="158"/>
    </location>
</feature>
<keyword evidence="1" id="KW-1133">Transmembrane helix</keyword>
<accession>A0A1X7G075</accession>
<protein>
    <recommendedName>
        <fullName evidence="4">DUF2214 domain-containing protein</fullName>
    </recommendedName>
</protein>
<keyword evidence="1" id="KW-0472">Membrane</keyword>
<dbReference type="Proteomes" id="UP000192934">
    <property type="component" value="Chromosome I"/>
</dbReference>
<evidence type="ECO:0000313" key="3">
    <source>
        <dbReference type="Proteomes" id="UP000192934"/>
    </source>
</evidence>
<proteinExistence type="predicted"/>
<evidence type="ECO:0000313" key="2">
    <source>
        <dbReference type="EMBL" id="SMF61768.1"/>
    </source>
</evidence>
<dbReference type="RefSeq" id="WP_197685128.1">
    <property type="nucleotide sequence ID" value="NZ_LT840185.1"/>
</dbReference>
<feature type="transmembrane region" description="Helical" evidence="1">
    <location>
        <begin position="68"/>
        <end position="88"/>
    </location>
</feature>
<dbReference type="AlphaFoldDB" id="A0A1X7G075"/>
<reference evidence="3" key="1">
    <citation type="submission" date="2017-04" db="EMBL/GenBank/DDBJ databases">
        <authorList>
            <person name="Varghese N."/>
            <person name="Submissions S."/>
        </authorList>
    </citation>
    <scope>NUCLEOTIDE SEQUENCE [LARGE SCALE GENOMIC DNA]</scope>
    <source>
        <strain evidence="3">Dd16</strain>
    </source>
</reference>
<evidence type="ECO:0000256" key="1">
    <source>
        <dbReference type="SAM" id="Phobius"/>
    </source>
</evidence>